<keyword evidence="1" id="KW-0812">Transmembrane</keyword>
<name>A0A9X1ZDR1_9GAMM</name>
<dbReference type="Gene3D" id="3.30.2090.10">
    <property type="entry name" value="Multidrug efflux transporter AcrB TolC docking domain, DN and DC subdomains"/>
    <property type="match status" value="2"/>
</dbReference>
<dbReference type="PANTHER" id="PTHR32063:SF33">
    <property type="entry name" value="RND SUPERFAMILY EFFLUX PUMP PERMEASE COMPONENT"/>
    <property type="match status" value="1"/>
</dbReference>
<evidence type="ECO:0000313" key="2">
    <source>
        <dbReference type="EMBL" id="MCL1139793.1"/>
    </source>
</evidence>
<dbReference type="Gene3D" id="3.30.70.1430">
    <property type="entry name" value="Multidrug efflux transporter AcrB pore domain"/>
    <property type="match status" value="2"/>
</dbReference>
<organism evidence="2 3">
    <name type="scientific">Shewanella pneumatophori</name>
    <dbReference type="NCBI Taxonomy" id="314092"/>
    <lineage>
        <taxon>Bacteria</taxon>
        <taxon>Pseudomonadati</taxon>
        <taxon>Pseudomonadota</taxon>
        <taxon>Gammaproteobacteria</taxon>
        <taxon>Alteromonadales</taxon>
        <taxon>Shewanellaceae</taxon>
        <taxon>Shewanella</taxon>
    </lineage>
</organism>
<dbReference type="SUPFAM" id="SSF82866">
    <property type="entry name" value="Multidrug efflux transporter AcrB transmembrane domain"/>
    <property type="match status" value="2"/>
</dbReference>
<dbReference type="SUPFAM" id="SSF82714">
    <property type="entry name" value="Multidrug efflux transporter AcrB TolC docking domain, DN and DC subdomains"/>
    <property type="match status" value="2"/>
</dbReference>
<dbReference type="EMBL" id="JAKILB010000009">
    <property type="protein sequence ID" value="MCL1139793.1"/>
    <property type="molecule type" value="Genomic_DNA"/>
</dbReference>
<dbReference type="SUPFAM" id="SSF82693">
    <property type="entry name" value="Multidrug efflux transporter AcrB pore domain, PN1, PN2, PC1 and PC2 subdomains"/>
    <property type="match status" value="2"/>
</dbReference>
<sequence length="1043" mass="114849">MIGFFVRHPTATTLLMLAFIVLGIKALPELKRETFPEFSKNYISAQVVLPGASPQDVEENLCLRMEDAVDSLGSITETKCDALEGVARMTLKLEDNADLGRSLVDVQTKISAIKDFPAEIEPPIVEELDFNERIIDIAVSASTSKPELKAYAEDLKRRLKLDTSISQVEIAGFSQHQLLVEVSLGAIKRLGMSVADVANQIEQQNVQLPSGTVETASKNILIRFDQREVEPERLANIVIRSNAQGGLVRLRDIATITDRFELDEESIRFDGEQAAILTVFKNKSQDSLRLKEEVIGFLDAEKLRTPNGITISTSNDLSSLLWDRLTMLIKNGWQGVVLVFLCMWLFFSLRYSFWVAMGLPVAFMGSLFFMAQVGLTINIMTLVAFLMAIGIMMDDAIVIAESIAAHIERGLSKTEAVIQGVKRVLPGVVSSFLTTVFIFSSIAFMEGDMGKVLRVIPQTLLLILTVSLVEAFLVLPNHLAHSAKGKERKTSRFKQKFNEKFEYFRTVQLVAAVEFVINWRYVFMGSVVSLLLISISLAAGGAVKFIGFPELDGDVAEARIILPPGSTLEQTEFVVNRVVSVARELDDKYSQKEDGQRLIQHITERFNFNADAGESGAHVATVKIDLLSAEIRQTLINTFIREWQQGVGEMVDPIAIVYKQGAMGPAGRAIEIRVRGDDLDELKLASIEVQQYLQGFNGVSGVMDSMRPGKAEILMTLKPGAEAFGVNGMMLASQLRGAYFHQTADNIQVGPESIQIDVQLDKVDAAKLENLANFPITIGTAGEQVPLSAVADFKWQRNYVKISRLDGMRFVTITGEVDTHLANASEINKAFRDELLPELKQRYPGIRVSYEGEVKESATTQNSMASGFIVGLLAVFAILSLQFKSYIEPLVVMAVIPLGLIGVLWGHLLLGYSMSMPSILGFVALAGVVVNDSILLVQYIRYHVEEGQSVHEAVVSASKERFRAVFITSLTTAAGMLPLLLETSIQAQVLQPLVVSMVFGIFASTALVLFMVPACYAILEDFGKVSFSQKSRSLKSQTIEASK</sequence>
<dbReference type="InterPro" id="IPR001036">
    <property type="entry name" value="Acrflvin-R"/>
</dbReference>
<comment type="caution">
    <text evidence="2">The sequence shown here is derived from an EMBL/GenBank/DDBJ whole genome shotgun (WGS) entry which is preliminary data.</text>
</comment>
<dbReference type="PRINTS" id="PR00702">
    <property type="entry name" value="ACRIFLAVINRP"/>
</dbReference>
<feature type="transmembrane region" description="Helical" evidence="1">
    <location>
        <begin position="889"/>
        <end position="912"/>
    </location>
</feature>
<feature type="transmembrane region" description="Helical" evidence="1">
    <location>
        <begin position="993"/>
        <end position="1019"/>
    </location>
</feature>
<dbReference type="Gene3D" id="3.30.70.1320">
    <property type="entry name" value="Multidrug efflux transporter AcrB pore domain like"/>
    <property type="match status" value="1"/>
</dbReference>
<proteinExistence type="predicted"/>
<dbReference type="InterPro" id="IPR027463">
    <property type="entry name" value="AcrB_DN_DC_subdom"/>
</dbReference>
<dbReference type="Gene3D" id="3.30.70.1440">
    <property type="entry name" value="Multidrug efflux transporter AcrB pore domain"/>
    <property type="match status" value="1"/>
</dbReference>
<keyword evidence="1" id="KW-1133">Transmembrane helix</keyword>
<feature type="transmembrane region" description="Helical" evidence="1">
    <location>
        <begin position="331"/>
        <end position="347"/>
    </location>
</feature>
<dbReference type="PANTHER" id="PTHR32063">
    <property type="match status" value="1"/>
</dbReference>
<dbReference type="GO" id="GO:0005886">
    <property type="term" value="C:plasma membrane"/>
    <property type="evidence" value="ECO:0007669"/>
    <property type="project" value="TreeGrafter"/>
</dbReference>
<feature type="transmembrane region" description="Helical" evidence="1">
    <location>
        <begin position="424"/>
        <end position="444"/>
    </location>
</feature>
<feature type="transmembrane region" description="Helical" evidence="1">
    <location>
        <begin position="962"/>
        <end position="981"/>
    </location>
</feature>
<dbReference type="Gene3D" id="1.20.1640.10">
    <property type="entry name" value="Multidrug efflux transporter AcrB transmembrane domain"/>
    <property type="match status" value="2"/>
</dbReference>
<feature type="transmembrane region" description="Helical" evidence="1">
    <location>
        <begin position="865"/>
        <end position="883"/>
    </location>
</feature>
<evidence type="ECO:0000256" key="1">
    <source>
        <dbReference type="SAM" id="Phobius"/>
    </source>
</evidence>
<dbReference type="AlphaFoldDB" id="A0A9X1ZDR1"/>
<protein>
    <submittedName>
        <fullName evidence="2">Efflux RND transporter permease subunit</fullName>
    </submittedName>
</protein>
<feature type="transmembrane region" description="Helical" evidence="1">
    <location>
        <begin position="919"/>
        <end position="942"/>
    </location>
</feature>
<reference evidence="2" key="1">
    <citation type="submission" date="2022-01" db="EMBL/GenBank/DDBJ databases">
        <title>Whole genome-based taxonomy of the Shewanellaceae.</title>
        <authorList>
            <person name="Martin-Rodriguez A.J."/>
        </authorList>
    </citation>
    <scope>NUCLEOTIDE SEQUENCE</scope>
    <source>
        <strain evidence="2">KCTC 23973</strain>
    </source>
</reference>
<dbReference type="Proteomes" id="UP001139293">
    <property type="component" value="Unassembled WGS sequence"/>
</dbReference>
<dbReference type="Pfam" id="PF00873">
    <property type="entry name" value="ACR_tran"/>
    <property type="match status" value="1"/>
</dbReference>
<keyword evidence="1" id="KW-0472">Membrane</keyword>
<accession>A0A9X1ZDR1</accession>
<evidence type="ECO:0000313" key="3">
    <source>
        <dbReference type="Proteomes" id="UP001139293"/>
    </source>
</evidence>
<feature type="transmembrane region" description="Helical" evidence="1">
    <location>
        <begin position="379"/>
        <end position="403"/>
    </location>
</feature>
<dbReference type="GO" id="GO:0042910">
    <property type="term" value="F:xenobiotic transmembrane transporter activity"/>
    <property type="evidence" value="ECO:0007669"/>
    <property type="project" value="TreeGrafter"/>
</dbReference>
<dbReference type="RefSeq" id="WP_248950887.1">
    <property type="nucleotide sequence ID" value="NZ_JAKILB010000009.1"/>
</dbReference>
<keyword evidence="3" id="KW-1185">Reference proteome</keyword>
<feature type="transmembrane region" description="Helical" evidence="1">
    <location>
        <begin position="456"/>
        <end position="480"/>
    </location>
</feature>
<gene>
    <name evidence="2" type="ORF">L2740_14695</name>
</gene>
<feature type="transmembrane region" description="Helical" evidence="1">
    <location>
        <begin position="527"/>
        <end position="546"/>
    </location>
</feature>